<protein>
    <submittedName>
        <fullName evidence="7">DNA mismatch endonuclease Vsr</fullName>
        <ecNumber evidence="7">3.1.-.-</ecNumber>
    </submittedName>
</protein>
<organism evidence="7 8">
    <name type="scientific">Segatella buccae ATCC 33574</name>
    <dbReference type="NCBI Taxonomy" id="873513"/>
    <lineage>
        <taxon>Bacteria</taxon>
        <taxon>Pseudomonadati</taxon>
        <taxon>Bacteroidota</taxon>
        <taxon>Bacteroidia</taxon>
        <taxon>Bacteroidales</taxon>
        <taxon>Prevotellaceae</taxon>
        <taxon>Segatella</taxon>
    </lineage>
</organism>
<evidence type="ECO:0000256" key="5">
    <source>
        <dbReference type="ARBA" id="ARBA00023204"/>
    </source>
</evidence>
<dbReference type="Gene3D" id="3.40.960.10">
    <property type="entry name" value="VSR Endonuclease"/>
    <property type="match status" value="1"/>
</dbReference>
<dbReference type="HOGENOM" id="CLU_111913_1_1_10"/>
<keyword evidence="3" id="KW-0227">DNA damage</keyword>
<gene>
    <name evidence="7" type="primary">vsr</name>
    <name evidence="7" type="ORF">HMPREF6485_0155</name>
</gene>
<dbReference type="Proteomes" id="UP000003112">
    <property type="component" value="Unassembled WGS sequence"/>
</dbReference>
<keyword evidence="5" id="KW-0234">DNA repair</keyword>
<dbReference type="GO" id="GO:0004519">
    <property type="term" value="F:endonuclease activity"/>
    <property type="evidence" value="ECO:0007669"/>
    <property type="project" value="UniProtKB-KW"/>
</dbReference>
<dbReference type="Pfam" id="PF03852">
    <property type="entry name" value="Vsr"/>
    <property type="match status" value="1"/>
</dbReference>
<dbReference type="InterPro" id="IPR011335">
    <property type="entry name" value="Restrct_endonuc-II-like"/>
</dbReference>
<dbReference type="CDD" id="cd00221">
    <property type="entry name" value="Vsr"/>
    <property type="match status" value="1"/>
</dbReference>
<dbReference type="EC" id="3.1.-.-" evidence="7"/>
<sequence length="205" mass="24655">MQSMERVGKLAKVRHFAHFSEQKHYICKEKQPFNRLTQSRHGMDKLTPQQRHKCMASIHSKNTKPELIVRKYLWRQGFRYRLNNPRLPGHPDLVLRKYRTCVFVHGCFWHGHADCRYYKLPQIHTDFWANKIKRNQERDIREQRRLADMGWHVIVVWECELKPQKREATLASLAFTLNRIFLQDHSIRYPTITPKTCIAAEPDPR</sequence>
<dbReference type="NCBIfam" id="TIGR00632">
    <property type="entry name" value="vsr"/>
    <property type="match status" value="1"/>
</dbReference>
<dbReference type="eggNOG" id="COG3727">
    <property type="taxonomic scope" value="Bacteria"/>
</dbReference>
<dbReference type="GO" id="GO:0016787">
    <property type="term" value="F:hydrolase activity"/>
    <property type="evidence" value="ECO:0007669"/>
    <property type="project" value="UniProtKB-KW"/>
</dbReference>
<dbReference type="GO" id="GO:0006298">
    <property type="term" value="P:mismatch repair"/>
    <property type="evidence" value="ECO:0007669"/>
    <property type="project" value="InterPro"/>
</dbReference>
<reference evidence="7 8" key="1">
    <citation type="submission" date="2010-10" db="EMBL/GenBank/DDBJ databases">
        <authorList>
            <person name="Muzny D."/>
            <person name="Qin X."/>
            <person name="Deng J."/>
            <person name="Jiang H."/>
            <person name="Liu Y."/>
            <person name="Qu J."/>
            <person name="Song X.-Z."/>
            <person name="Zhang L."/>
            <person name="Thornton R."/>
            <person name="Coyle M."/>
            <person name="Francisco L."/>
            <person name="Jackson L."/>
            <person name="Javaid M."/>
            <person name="Korchina V."/>
            <person name="Kovar C."/>
            <person name="Mata R."/>
            <person name="Mathew T."/>
            <person name="Ngo R."/>
            <person name="Nguyen L."/>
            <person name="Nguyen N."/>
            <person name="Okwuonu G."/>
            <person name="Ongeri F."/>
            <person name="Pham C."/>
            <person name="Simmons D."/>
            <person name="Wilczek-Boney K."/>
            <person name="Hale W."/>
            <person name="Jakkamsetti A."/>
            <person name="Pham P."/>
            <person name="Ruth R."/>
            <person name="San Lucas F."/>
            <person name="Warren J."/>
            <person name="Zhang J."/>
            <person name="Zhao Z."/>
            <person name="Zhou C."/>
            <person name="Zhu D."/>
            <person name="Lee S."/>
            <person name="Bess C."/>
            <person name="Blankenburg K."/>
            <person name="Forbes L."/>
            <person name="Fu Q."/>
            <person name="Gubbala S."/>
            <person name="Hirani K."/>
            <person name="Jayaseelan J.C."/>
            <person name="Lara F."/>
            <person name="Munidasa M."/>
            <person name="Palculict T."/>
            <person name="Patil S."/>
            <person name="Pu L.-L."/>
            <person name="Saada N."/>
            <person name="Tang L."/>
            <person name="Weissenberger G."/>
            <person name="Zhu Y."/>
            <person name="Hemphill L."/>
            <person name="Shang Y."/>
            <person name="Youmans B."/>
            <person name="Ayvaz T."/>
            <person name="Ross M."/>
            <person name="Santibanez J."/>
            <person name="Aqrawi P."/>
            <person name="Gross S."/>
            <person name="Joshi V."/>
            <person name="Fowler G."/>
            <person name="Nazareth L."/>
            <person name="Reid J."/>
            <person name="Worley K."/>
            <person name="Petrosino J."/>
            <person name="Highlander S."/>
            <person name="Gibbs R."/>
        </authorList>
    </citation>
    <scope>NUCLEOTIDE SEQUENCE [LARGE SCALE GENOMIC DNA]</scope>
    <source>
        <strain evidence="7 8">ATCC 33574</strain>
    </source>
</reference>
<dbReference type="AlphaFoldDB" id="E6K3K2"/>
<evidence type="ECO:0000256" key="2">
    <source>
        <dbReference type="ARBA" id="ARBA00022759"/>
    </source>
</evidence>
<accession>E6K3K2</accession>
<evidence type="ECO:0000313" key="7">
    <source>
        <dbReference type="EMBL" id="EFU31770.1"/>
    </source>
</evidence>
<dbReference type="EMBL" id="AEPD01000006">
    <property type="protein sequence ID" value="EFU31770.1"/>
    <property type="molecule type" value="Genomic_DNA"/>
</dbReference>
<evidence type="ECO:0000313" key="8">
    <source>
        <dbReference type="Proteomes" id="UP000003112"/>
    </source>
</evidence>
<evidence type="ECO:0000256" key="6">
    <source>
        <dbReference type="ARBA" id="ARBA00029466"/>
    </source>
</evidence>
<comment type="caution">
    <text evidence="7">The sequence shown here is derived from an EMBL/GenBank/DDBJ whole genome shotgun (WGS) entry which is preliminary data.</text>
</comment>
<name>E6K3K2_9BACT</name>
<comment type="similarity">
    <text evidence="6">Belongs to the Vsr family.</text>
</comment>
<keyword evidence="4 7" id="KW-0378">Hydrolase</keyword>
<dbReference type="SUPFAM" id="SSF52980">
    <property type="entry name" value="Restriction endonuclease-like"/>
    <property type="match status" value="1"/>
</dbReference>
<keyword evidence="1" id="KW-0540">Nuclease</keyword>
<evidence type="ECO:0000256" key="3">
    <source>
        <dbReference type="ARBA" id="ARBA00022763"/>
    </source>
</evidence>
<keyword evidence="8" id="KW-1185">Reference proteome</keyword>
<evidence type="ECO:0000256" key="4">
    <source>
        <dbReference type="ARBA" id="ARBA00022801"/>
    </source>
</evidence>
<dbReference type="InterPro" id="IPR004603">
    <property type="entry name" value="DNA_mismatch_endonuc_vsr"/>
</dbReference>
<keyword evidence="2 7" id="KW-0255">Endonuclease</keyword>
<evidence type="ECO:0000256" key="1">
    <source>
        <dbReference type="ARBA" id="ARBA00022722"/>
    </source>
</evidence>
<dbReference type="STRING" id="873513.HMPREF6485_0155"/>
<proteinExistence type="inferred from homology"/>